<evidence type="ECO:0000313" key="2">
    <source>
        <dbReference type="Proteomes" id="UP000199561"/>
    </source>
</evidence>
<accession>A0A1I4SAJ7</accession>
<protein>
    <submittedName>
        <fullName evidence="1">Uncharacterized protein</fullName>
    </submittedName>
</protein>
<reference evidence="1 2" key="1">
    <citation type="submission" date="2016-10" db="EMBL/GenBank/DDBJ databases">
        <authorList>
            <person name="de Groot N.N."/>
        </authorList>
    </citation>
    <scope>NUCLEOTIDE SEQUENCE [LARGE SCALE GENOMIC DNA]</scope>
    <source>
        <strain evidence="1 2">Nm146</strain>
    </source>
</reference>
<sequence length="82" mass="9479">MLHDGIKAMNNTTEVISNYKSESRKFNRSTRRIKQIKSIKLVAILCTLIHQNSLFEGIRYMQPNEFRVVFGAGYKMDSIAII</sequence>
<dbReference type="STRING" id="52442.SAMN05421880_12345"/>
<keyword evidence="2" id="KW-1185">Reference proteome</keyword>
<proteinExistence type="predicted"/>
<dbReference type="EMBL" id="FOUF01000023">
    <property type="protein sequence ID" value="SFM61528.1"/>
    <property type="molecule type" value="Genomic_DNA"/>
</dbReference>
<organism evidence="1 2">
    <name type="scientific">Nitrosomonas nitrosa</name>
    <dbReference type="NCBI Taxonomy" id="52442"/>
    <lineage>
        <taxon>Bacteria</taxon>
        <taxon>Pseudomonadati</taxon>
        <taxon>Pseudomonadota</taxon>
        <taxon>Betaproteobacteria</taxon>
        <taxon>Nitrosomonadales</taxon>
        <taxon>Nitrosomonadaceae</taxon>
        <taxon>Nitrosomonas</taxon>
    </lineage>
</organism>
<dbReference type="Proteomes" id="UP000199561">
    <property type="component" value="Unassembled WGS sequence"/>
</dbReference>
<gene>
    <name evidence="1" type="ORF">SAMN05421880_12345</name>
</gene>
<name>A0A1I4SAJ7_9PROT</name>
<evidence type="ECO:0000313" key="1">
    <source>
        <dbReference type="EMBL" id="SFM61528.1"/>
    </source>
</evidence>
<dbReference type="AlphaFoldDB" id="A0A1I4SAJ7"/>